<evidence type="ECO:0000256" key="1">
    <source>
        <dbReference type="SAM" id="MobiDB-lite"/>
    </source>
</evidence>
<dbReference type="EMBL" id="JAVRRF010000002">
    <property type="protein sequence ID" value="KAK5067575.1"/>
    <property type="molecule type" value="Genomic_DNA"/>
</dbReference>
<organism evidence="2 3">
    <name type="scientific">Exophiala sideris</name>
    <dbReference type="NCBI Taxonomy" id="1016849"/>
    <lineage>
        <taxon>Eukaryota</taxon>
        <taxon>Fungi</taxon>
        <taxon>Dikarya</taxon>
        <taxon>Ascomycota</taxon>
        <taxon>Pezizomycotina</taxon>
        <taxon>Eurotiomycetes</taxon>
        <taxon>Chaetothyriomycetidae</taxon>
        <taxon>Chaetothyriales</taxon>
        <taxon>Herpotrichiellaceae</taxon>
        <taxon>Exophiala</taxon>
    </lineage>
</organism>
<protein>
    <submittedName>
        <fullName evidence="2">Uncharacterized protein</fullName>
    </submittedName>
</protein>
<keyword evidence="3" id="KW-1185">Reference proteome</keyword>
<evidence type="ECO:0000313" key="3">
    <source>
        <dbReference type="Proteomes" id="UP001345691"/>
    </source>
</evidence>
<proteinExistence type="predicted"/>
<comment type="caution">
    <text evidence="2">The sequence shown here is derived from an EMBL/GenBank/DDBJ whole genome shotgun (WGS) entry which is preliminary data.</text>
</comment>
<name>A0ABR0JPE0_9EURO</name>
<gene>
    <name evidence="2" type="ORF">LTR69_001564</name>
</gene>
<reference evidence="2 3" key="1">
    <citation type="submission" date="2023-08" db="EMBL/GenBank/DDBJ databases">
        <title>Black Yeasts Isolated from many extreme environments.</title>
        <authorList>
            <person name="Coleine C."/>
            <person name="Stajich J.E."/>
            <person name="Selbmann L."/>
        </authorList>
    </citation>
    <scope>NUCLEOTIDE SEQUENCE [LARGE SCALE GENOMIC DNA]</scope>
    <source>
        <strain evidence="2 3">CCFEE 6328</strain>
    </source>
</reference>
<accession>A0ABR0JPE0</accession>
<dbReference type="Proteomes" id="UP001345691">
    <property type="component" value="Unassembled WGS sequence"/>
</dbReference>
<feature type="region of interest" description="Disordered" evidence="1">
    <location>
        <begin position="115"/>
        <end position="149"/>
    </location>
</feature>
<sequence>MAGLYIPPHGRMGPVRRPWDHFEDEVAITPARAPAAPKPTPPVPHDGGLYSLREIHGYFWPDQPLRSNACKTLHDTAAAPGVLGYMLLLHQANPRLHDDCIVFVKDNLDLLPAAIGDQDQGQPQPRPHRQTPPGTALAPTAEGVSSTNNTTTSIVLTTANDEPQTHNVNCDQTDTTARNTNNSPTPIAVFAQVRSFPHQGSALNDRSFAFEGWHSISRLAILQPHSAELMRMLDQKFQVPSVSDEIRDALRSRDDWQAGFIKKWAVIKLQREEDVHRAASNIVRLAVEGETGEVHVSYAGPPKRTVNEMLTKVQFGDRLEQLSAHHERLDQQHEVKKSTDVAS</sequence>
<evidence type="ECO:0000313" key="2">
    <source>
        <dbReference type="EMBL" id="KAK5067575.1"/>
    </source>
</evidence>